<dbReference type="EMBL" id="JAHESF010000003">
    <property type="protein sequence ID" value="MBT1696007.1"/>
    <property type="molecule type" value="Genomic_DNA"/>
</dbReference>
<evidence type="ECO:0000313" key="1">
    <source>
        <dbReference type="EMBL" id="MBT1696007.1"/>
    </source>
</evidence>
<protein>
    <submittedName>
        <fullName evidence="1">Uncharacterized protein</fullName>
    </submittedName>
</protein>
<comment type="caution">
    <text evidence="1">The sequence shown here is derived from an EMBL/GenBank/DDBJ whole genome shotgun (WGS) entry which is preliminary data.</text>
</comment>
<keyword evidence="2" id="KW-1185">Reference proteome</keyword>
<dbReference type="Proteomes" id="UP001319200">
    <property type="component" value="Unassembled WGS sequence"/>
</dbReference>
<reference evidence="1 2" key="1">
    <citation type="submission" date="2021-05" db="EMBL/GenBank/DDBJ databases">
        <title>A Polyphasic approach of four new species of the genus Ohtaekwangia: Ohtaekwangia histidinii sp. nov., Ohtaekwangia cretensis sp. nov., Ohtaekwangia indiensis sp. nov., Ohtaekwangia reichenbachii sp. nov. from diverse environment.</title>
        <authorList>
            <person name="Octaviana S."/>
        </authorList>
    </citation>
    <scope>NUCLEOTIDE SEQUENCE [LARGE SCALE GENOMIC DNA]</scope>
    <source>
        <strain evidence="1 2">PWU4</strain>
    </source>
</reference>
<name>A0AAP2GN09_9BACT</name>
<organism evidence="1 2">
    <name type="scientific">Chryseosolibacter histidini</name>
    <dbReference type="NCBI Taxonomy" id="2782349"/>
    <lineage>
        <taxon>Bacteria</taxon>
        <taxon>Pseudomonadati</taxon>
        <taxon>Bacteroidota</taxon>
        <taxon>Cytophagia</taxon>
        <taxon>Cytophagales</taxon>
        <taxon>Chryseotaleaceae</taxon>
        <taxon>Chryseosolibacter</taxon>
    </lineage>
</organism>
<proteinExistence type="predicted"/>
<dbReference type="AlphaFoldDB" id="A0AAP2GN09"/>
<gene>
    <name evidence="1" type="ORF">KK083_03905</name>
</gene>
<accession>A0AAP2GN09</accession>
<dbReference type="RefSeq" id="WP_254160891.1">
    <property type="nucleotide sequence ID" value="NZ_JAHESF010000003.1"/>
</dbReference>
<sequence length="136" mass="15294">MALTANDREIVVVRYNAEQNWDKDIPNKNWLCVLVDNDSPVTNVKEVISKILDKNVCYVCTTGESCVKNHDILDDEISSREVDLEGPSLPEHFIITAWRKDFDQGVLFAIFEAGNDDVPSIEKVVILDMSGGRLRG</sequence>
<evidence type="ECO:0000313" key="2">
    <source>
        <dbReference type="Proteomes" id="UP001319200"/>
    </source>
</evidence>